<accession>B2JBP6</accession>
<sequence>MVNQLTNQTDKVINWFENIIKKNKWSPRVLAEIKERVQLDIDTRFITNEELDYLAEGIWDDWTSFCNIMKNYPLPEIELNEIDWVKVGQFLVEVLQLRLWPDEEDEEIDILD</sequence>
<organism evidence="1 2">
    <name type="scientific">Nostoc punctiforme (strain ATCC 29133 / PCC 73102)</name>
    <dbReference type="NCBI Taxonomy" id="63737"/>
    <lineage>
        <taxon>Bacteria</taxon>
        <taxon>Bacillati</taxon>
        <taxon>Cyanobacteriota</taxon>
        <taxon>Cyanophyceae</taxon>
        <taxon>Nostocales</taxon>
        <taxon>Nostocaceae</taxon>
        <taxon>Nostoc</taxon>
    </lineage>
</organism>
<geneLocation type="plasmid" evidence="1 2">
    <name>pNPUN03</name>
</geneLocation>
<dbReference type="EMBL" id="CP001040">
    <property type="protein sequence ID" value="ACC85350.1"/>
    <property type="molecule type" value="Genomic_DNA"/>
</dbReference>
<dbReference type="HOGENOM" id="CLU_2143272_0_0_3"/>
<dbReference type="EnsemblBacteria" id="ACC85350">
    <property type="protein sequence ID" value="ACC85350"/>
    <property type="gene ID" value="Npun_CR006"/>
</dbReference>
<proteinExistence type="predicted"/>
<dbReference type="Proteomes" id="UP000001191">
    <property type="component" value="Plasmid pNPUN03"/>
</dbReference>
<dbReference type="OrthoDB" id="9908888at2"/>
<protein>
    <submittedName>
        <fullName evidence="1">Uncharacterized protein</fullName>
    </submittedName>
</protein>
<dbReference type="KEGG" id="npu:Npun_CR006"/>
<evidence type="ECO:0000313" key="2">
    <source>
        <dbReference type="Proteomes" id="UP000001191"/>
    </source>
</evidence>
<dbReference type="AlphaFoldDB" id="B2JBP6"/>
<dbReference type="RefSeq" id="WP_012412849.1">
    <property type="nucleotide sequence ID" value="NC_010630.1"/>
</dbReference>
<gene>
    <name evidence="1" type="ordered locus">Npun_CR006</name>
</gene>
<keyword evidence="1" id="KW-0614">Plasmid</keyword>
<keyword evidence="2" id="KW-1185">Reference proteome</keyword>
<name>B2JBP6_NOSP7</name>
<reference evidence="2" key="1">
    <citation type="submission" date="2008-04" db="EMBL/GenBank/DDBJ databases">
        <title>Complete sequence of plasmid 3 of Nostoc punctiforme ATCC 29133.</title>
        <authorList>
            <consortium name="US DOE Joint Genome Institute"/>
            <person name="Copeland A."/>
            <person name="Lucas S."/>
            <person name="Lapidus A."/>
            <person name="Glavina del Rio T."/>
            <person name="Dalin E."/>
            <person name="Tice H."/>
            <person name="Pitluck S."/>
            <person name="Chain P."/>
            <person name="Malfatti S."/>
            <person name="Shin M."/>
            <person name="Vergez L."/>
            <person name="Schmutz J."/>
            <person name="Larimer F."/>
            <person name="Land M."/>
            <person name="Hauser L."/>
            <person name="Kyrpides N."/>
            <person name="Kim E."/>
            <person name="Meeks J.C."/>
            <person name="Elhai J."/>
            <person name="Campbell E.L."/>
            <person name="Thiel T."/>
            <person name="Longmire J."/>
            <person name="Potts M."/>
            <person name="Atlas R."/>
        </authorList>
    </citation>
    <scope>NUCLEOTIDE SEQUENCE [LARGE SCALE GENOMIC DNA]</scope>
    <source>
        <strain evidence="2">ATCC 29133 / PCC 73102</strain>
        <plasmid evidence="2">Plasmid pNPUN03</plasmid>
    </source>
</reference>
<evidence type="ECO:0000313" key="1">
    <source>
        <dbReference type="EMBL" id="ACC85350.1"/>
    </source>
</evidence>